<keyword evidence="2" id="KW-0812">Transmembrane</keyword>
<dbReference type="eggNOG" id="ENOG5033529">
    <property type="taxonomic scope" value="Bacteria"/>
</dbReference>
<evidence type="ECO:0000259" key="3">
    <source>
        <dbReference type="Pfam" id="PF16537"/>
    </source>
</evidence>
<dbReference type="EMBL" id="AUVB01000013">
    <property type="protein sequence ID" value="KGE04912.1"/>
    <property type="molecule type" value="Genomic_DNA"/>
</dbReference>
<dbReference type="InterPro" id="IPR032389">
    <property type="entry name" value="GspB_C"/>
</dbReference>
<comment type="caution">
    <text evidence="4">The sequence shown here is derived from an EMBL/GenBank/DDBJ whole genome shotgun (WGS) entry which is preliminary data.</text>
</comment>
<gene>
    <name evidence="4" type="ORF">HRUBRA_00385</name>
</gene>
<protein>
    <recommendedName>
        <fullName evidence="3">Type II secretion system protein GspB C-terminal domain-containing protein</fullName>
    </recommendedName>
</protein>
<evidence type="ECO:0000313" key="4">
    <source>
        <dbReference type="EMBL" id="KGE04912.1"/>
    </source>
</evidence>
<dbReference type="STRING" id="1265313.HRUBRA_00385"/>
<name>A0A095VTW9_9GAMM</name>
<dbReference type="RefSeq" id="WP_161787583.1">
    <property type="nucleotide sequence ID" value="NZ_KN234746.1"/>
</dbReference>
<feature type="transmembrane region" description="Helical" evidence="2">
    <location>
        <begin position="36"/>
        <end position="56"/>
    </location>
</feature>
<feature type="region of interest" description="Disordered" evidence="1">
    <location>
        <begin position="128"/>
        <end position="158"/>
    </location>
</feature>
<dbReference type="Pfam" id="PF16537">
    <property type="entry name" value="T2SSB"/>
    <property type="match status" value="1"/>
</dbReference>
<sequence length="267" mass="27345">MSLILDALNRARRERGDAGPAALPTTPAEAPVASPLVPVLAVALAGAVAALGWLGWERWMAGDRTAGKGIESQAVAPLMADAPTADSPTAEAPAASSPRVALPATGTASRPASADAAVAALYAGPQAAAGEPATEESPAAAPAAGTAPDAPADAVAEKAAVREESIDIDAVLARAREELGEAALAPHPAPLLADLSQQQKDAIPTLMYLRHDYHKGGASSVVINGEQRHPGDRIGAVRVEEILPDSVVLRYRDTPFRLRALNSWVNL</sequence>
<evidence type="ECO:0000256" key="2">
    <source>
        <dbReference type="SAM" id="Phobius"/>
    </source>
</evidence>
<proteinExistence type="predicted"/>
<keyword evidence="2" id="KW-1133">Transmembrane helix</keyword>
<feature type="compositionally biased region" description="Low complexity" evidence="1">
    <location>
        <begin position="128"/>
        <end position="154"/>
    </location>
</feature>
<feature type="domain" description="Type II secretion system protein GspB C-terminal" evidence="3">
    <location>
        <begin position="203"/>
        <end position="260"/>
    </location>
</feature>
<reference evidence="4 5" key="1">
    <citation type="journal article" date="2014" name="Genome Announc.">
        <title>Genome Sequence of Gammaproteobacterial Pseudohaliea rubra Type Strain DSM 19751, Isolated from Coastal Seawater of the Mediterranean Sea.</title>
        <authorList>
            <person name="Spring S."/>
            <person name="Fiebig A."/>
            <person name="Riedel T."/>
            <person name="Goker M."/>
            <person name="Klenk H.P."/>
        </authorList>
    </citation>
    <scope>NUCLEOTIDE SEQUENCE [LARGE SCALE GENOMIC DNA]</scope>
    <source>
        <strain evidence="4 5">DSM 19751</strain>
    </source>
</reference>
<dbReference type="Proteomes" id="UP000029640">
    <property type="component" value="Unassembled WGS sequence"/>
</dbReference>
<keyword evidence="5" id="KW-1185">Reference proteome</keyword>
<feature type="region of interest" description="Disordered" evidence="1">
    <location>
        <begin position="81"/>
        <end position="108"/>
    </location>
</feature>
<feature type="compositionally biased region" description="Low complexity" evidence="1">
    <location>
        <begin position="81"/>
        <end position="98"/>
    </location>
</feature>
<dbReference type="AlphaFoldDB" id="A0A095VTW9"/>
<dbReference type="GO" id="GO:0015627">
    <property type="term" value="C:type II protein secretion system complex"/>
    <property type="evidence" value="ECO:0007669"/>
    <property type="project" value="InterPro"/>
</dbReference>
<accession>A0A095VTW9</accession>
<dbReference type="HOGENOM" id="CLU_1000010_0_0_6"/>
<evidence type="ECO:0000313" key="5">
    <source>
        <dbReference type="Proteomes" id="UP000029640"/>
    </source>
</evidence>
<organism evidence="4 5">
    <name type="scientific">Pseudohaliea rubra DSM 19751</name>
    <dbReference type="NCBI Taxonomy" id="1265313"/>
    <lineage>
        <taxon>Bacteria</taxon>
        <taxon>Pseudomonadati</taxon>
        <taxon>Pseudomonadota</taxon>
        <taxon>Gammaproteobacteria</taxon>
        <taxon>Cellvibrionales</taxon>
        <taxon>Halieaceae</taxon>
        <taxon>Pseudohaliea</taxon>
    </lineage>
</organism>
<keyword evidence="2" id="KW-0472">Membrane</keyword>
<evidence type="ECO:0000256" key="1">
    <source>
        <dbReference type="SAM" id="MobiDB-lite"/>
    </source>
</evidence>